<dbReference type="AlphaFoldDB" id="B8CJI0"/>
<comment type="subcellular location">
    <subcellularLocation>
        <location evidence="1">Cell outer membrane</location>
    </subcellularLocation>
</comment>
<dbReference type="InterPro" id="IPR006664">
    <property type="entry name" value="OMP_bac"/>
</dbReference>
<evidence type="ECO:0000259" key="5">
    <source>
        <dbReference type="PROSITE" id="PS51123"/>
    </source>
</evidence>
<dbReference type="PANTHER" id="PTHR30329:SF20">
    <property type="entry name" value="EXPORTED PROTEIN"/>
    <property type="match status" value="1"/>
</dbReference>
<keyword evidence="7" id="KW-1185">Reference proteome</keyword>
<protein>
    <submittedName>
        <fullName evidence="6">OmpA</fullName>
    </submittedName>
</protein>
<dbReference type="Gene3D" id="3.30.1330.60">
    <property type="entry name" value="OmpA-like domain"/>
    <property type="match status" value="1"/>
</dbReference>
<feature type="chain" id="PRO_5002870002" evidence="4">
    <location>
        <begin position="21"/>
        <end position="187"/>
    </location>
</feature>
<evidence type="ECO:0000256" key="4">
    <source>
        <dbReference type="SAM" id="SignalP"/>
    </source>
</evidence>
<accession>B8CJI0</accession>
<dbReference type="PANTHER" id="PTHR30329">
    <property type="entry name" value="STATOR ELEMENT OF FLAGELLAR MOTOR COMPLEX"/>
    <property type="match status" value="1"/>
</dbReference>
<dbReference type="RefSeq" id="WP_020911455.1">
    <property type="nucleotide sequence ID" value="NC_011566.1"/>
</dbReference>
<dbReference type="SUPFAM" id="SSF103088">
    <property type="entry name" value="OmpA-like"/>
    <property type="match status" value="1"/>
</dbReference>
<dbReference type="CDD" id="cd07185">
    <property type="entry name" value="OmpA_C-like"/>
    <property type="match status" value="1"/>
</dbReference>
<dbReference type="InterPro" id="IPR050330">
    <property type="entry name" value="Bact_OuterMem_StrucFunc"/>
</dbReference>
<sequence length="187" mass="20710">MRWLILVLGVYILAAGSAYARDWHDSDADGVPDKKDACVQSQVDQRVNASGCAYKARTTTLCLRTITGVFYPASCTQLSSNIVKFEFAKSEILSSQRAVLERISAWLTQVPARLLLVGYTDSIGGEAFNHRLSLLRAKSVKQALITEFNFEPERFDIKGVGSQAPIANNRTGSGRALNRRVEFYVVF</sequence>
<dbReference type="GO" id="GO:0009279">
    <property type="term" value="C:cell outer membrane"/>
    <property type="evidence" value="ECO:0007669"/>
    <property type="project" value="UniProtKB-SubCell"/>
</dbReference>
<gene>
    <name evidence="6" type="ordered locus">swp_1286</name>
</gene>
<dbReference type="InterPro" id="IPR036737">
    <property type="entry name" value="OmpA-like_sf"/>
</dbReference>
<dbReference type="Pfam" id="PF00691">
    <property type="entry name" value="OmpA"/>
    <property type="match status" value="1"/>
</dbReference>
<dbReference type="EMBL" id="CP000472">
    <property type="protein sequence ID" value="ACJ28077.1"/>
    <property type="molecule type" value="Genomic_DNA"/>
</dbReference>
<dbReference type="eggNOG" id="COG2885">
    <property type="taxonomic scope" value="Bacteria"/>
</dbReference>
<evidence type="ECO:0000256" key="1">
    <source>
        <dbReference type="ARBA" id="ARBA00004442"/>
    </source>
</evidence>
<dbReference type="OrthoDB" id="9805832at2"/>
<proteinExistence type="predicted"/>
<dbReference type="PRINTS" id="PR01021">
    <property type="entry name" value="OMPADOMAIN"/>
</dbReference>
<dbReference type="PROSITE" id="PS51123">
    <property type="entry name" value="OMPA_2"/>
    <property type="match status" value="1"/>
</dbReference>
<evidence type="ECO:0000256" key="3">
    <source>
        <dbReference type="PROSITE-ProRule" id="PRU00473"/>
    </source>
</evidence>
<keyword evidence="2 3" id="KW-0472">Membrane</keyword>
<dbReference type="Proteomes" id="UP000000753">
    <property type="component" value="Chromosome"/>
</dbReference>
<dbReference type="STRING" id="225849.swp_1286"/>
<evidence type="ECO:0000256" key="2">
    <source>
        <dbReference type="ARBA" id="ARBA00023136"/>
    </source>
</evidence>
<dbReference type="HOGENOM" id="CLU_016890_6_1_6"/>
<evidence type="ECO:0000313" key="7">
    <source>
        <dbReference type="Proteomes" id="UP000000753"/>
    </source>
</evidence>
<name>B8CJI0_SHEPW</name>
<feature type="domain" description="OmpA-like" evidence="5">
    <location>
        <begin position="72"/>
        <end position="187"/>
    </location>
</feature>
<keyword evidence="4" id="KW-0732">Signal</keyword>
<dbReference type="InterPro" id="IPR006665">
    <property type="entry name" value="OmpA-like"/>
</dbReference>
<organism evidence="6 7">
    <name type="scientific">Shewanella piezotolerans (strain WP3 / JCM 13877)</name>
    <dbReference type="NCBI Taxonomy" id="225849"/>
    <lineage>
        <taxon>Bacteria</taxon>
        <taxon>Pseudomonadati</taxon>
        <taxon>Pseudomonadota</taxon>
        <taxon>Gammaproteobacteria</taxon>
        <taxon>Alteromonadales</taxon>
        <taxon>Shewanellaceae</taxon>
        <taxon>Shewanella</taxon>
    </lineage>
</organism>
<evidence type="ECO:0000313" key="6">
    <source>
        <dbReference type="EMBL" id="ACJ28077.1"/>
    </source>
</evidence>
<feature type="signal peptide" evidence="4">
    <location>
        <begin position="1"/>
        <end position="20"/>
    </location>
</feature>
<dbReference type="KEGG" id="swp:swp_1286"/>
<reference evidence="6 7" key="1">
    <citation type="journal article" date="2008" name="PLoS ONE">
        <title>Environmental adaptation: genomic analysis of the piezotolerant and psychrotolerant deep-sea iron reducing bacterium Shewanella piezotolerans WP3.</title>
        <authorList>
            <person name="Wang F."/>
            <person name="Wang J."/>
            <person name="Jian H."/>
            <person name="Zhang B."/>
            <person name="Li S."/>
            <person name="Wang F."/>
            <person name="Zeng X."/>
            <person name="Gao L."/>
            <person name="Bartlett D.H."/>
            <person name="Yu J."/>
            <person name="Hu S."/>
            <person name="Xiao X."/>
        </authorList>
    </citation>
    <scope>NUCLEOTIDE SEQUENCE [LARGE SCALE GENOMIC DNA]</scope>
    <source>
        <strain evidence="7">WP3 / JCM 13877</strain>
    </source>
</reference>